<feature type="transmembrane region" description="Helical" evidence="7">
    <location>
        <begin position="174"/>
        <end position="194"/>
    </location>
</feature>
<keyword evidence="10" id="KW-1185">Reference proteome</keyword>
<feature type="domain" description="Glycine transporter" evidence="8">
    <location>
        <begin position="95"/>
        <end position="166"/>
    </location>
</feature>
<evidence type="ECO:0000259" key="8">
    <source>
        <dbReference type="Pfam" id="PF03458"/>
    </source>
</evidence>
<keyword evidence="5 7" id="KW-1133">Transmembrane helix</keyword>
<feature type="domain" description="Glycine transporter" evidence="8">
    <location>
        <begin position="6"/>
        <end position="74"/>
    </location>
</feature>
<evidence type="ECO:0000256" key="6">
    <source>
        <dbReference type="ARBA" id="ARBA00023136"/>
    </source>
</evidence>
<sequence length="204" mass="22457">MDFFVVVESIGMASASISGYLFAVKKGCDWLGVFVAAFLTALGGGVLRDVLVGRDIYSFTHYMPCVIVLVMIVVANRVKLYSKKERIEKKFVFIFTDAVDVICFSIVGAIVASEHGYNVFGVALIAFSNGVGGGILRDILLNEVPWFLSTGLYGTISIVVGVLYYVAFCLGFSSLFFTIFLLIFGIIFRLLAYYRGWSLPLLKD</sequence>
<evidence type="ECO:0000313" key="9">
    <source>
        <dbReference type="EMBL" id="CAD7289218.1"/>
    </source>
</evidence>
<accession>A0ABN7K9J9</accession>
<keyword evidence="6 7" id="KW-0472">Membrane</keyword>
<evidence type="ECO:0000256" key="5">
    <source>
        <dbReference type="ARBA" id="ARBA00022989"/>
    </source>
</evidence>
<keyword evidence="4 7" id="KW-0812">Transmembrane</keyword>
<dbReference type="InterPro" id="IPR005115">
    <property type="entry name" value="Gly_transporter"/>
</dbReference>
<gene>
    <name evidence="9" type="ORF">LMG7974_01412</name>
</gene>
<feature type="transmembrane region" description="Helical" evidence="7">
    <location>
        <begin position="59"/>
        <end position="79"/>
    </location>
</feature>
<comment type="subcellular location">
    <subcellularLocation>
        <location evidence="1">Cell membrane</location>
        <topology evidence="1">Multi-pass membrane protein</topology>
    </subcellularLocation>
</comment>
<feature type="transmembrane region" description="Helical" evidence="7">
    <location>
        <begin position="148"/>
        <end position="168"/>
    </location>
</feature>
<evidence type="ECO:0000313" key="10">
    <source>
        <dbReference type="Proteomes" id="UP000789803"/>
    </source>
</evidence>
<dbReference type="Proteomes" id="UP000789803">
    <property type="component" value="Unassembled WGS sequence"/>
</dbReference>
<keyword evidence="3" id="KW-1003">Cell membrane</keyword>
<feature type="transmembrane region" description="Helical" evidence="7">
    <location>
        <begin position="30"/>
        <end position="47"/>
    </location>
</feature>
<dbReference type="RefSeq" id="WP_229933199.1">
    <property type="nucleotide sequence ID" value="NZ_CAJHOF010000013.1"/>
</dbReference>
<organism evidence="9 10">
    <name type="scientific">Campylobacter majalis</name>
    <dbReference type="NCBI Taxonomy" id="2790656"/>
    <lineage>
        <taxon>Bacteria</taxon>
        <taxon>Pseudomonadati</taxon>
        <taxon>Campylobacterota</taxon>
        <taxon>Epsilonproteobacteria</taxon>
        <taxon>Campylobacterales</taxon>
        <taxon>Campylobacteraceae</taxon>
        <taxon>Campylobacter</taxon>
    </lineage>
</organism>
<evidence type="ECO:0000256" key="1">
    <source>
        <dbReference type="ARBA" id="ARBA00004651"/>
    </source>
</evidence>
<feature type="transmembrane region" description="Helical" evidence="7">
    <location>
        <begin position="6"/>
        <end position="23"/>
    </location>
</feature>
<dbReference type="PANTHER" id="PTHR30506">
    <property type="entry name" value="INNER MEMBRANE PROTEIN"/>
    <property type="match status" value="1"/>
</dbReference>
<evidence type="ECO:0000256" key="3">
    <source>
        <dbReference type="ARBA" id="ARBA00022475"/>
    </source>
</evidence>
<name>A0ABN7K9J9_9BACT</name>
<proteinExistence type="inferred from homology"/>
<evidence type="ECO:0000256" key="2">
    <source>
        <dbReference type="ARBA" id="ARBA00008193"/>
    </source>
</evidence>
<comment type="caution">
    <text evidence="9">The sequence shown here is derived from an EMBL/GenBank/DDBJ whole genome shotgun (WGS) entry which is preliminary data.</text>
</comment>
<protein>
    <recommendedName>
        <fullName evidence="8">Glycine transporter domain-containing protein</fullName>
    </recommendedName>
</protein>
<comment type="similarity">
    <text evidence="2">Belongs to the UPF0126 family.</text>
</comment>
<reference evidence="9 10" key="1">
    <citation type="submission" date="2020-11" db="EMBL/GenBank/DDBJ databases">
        <authorList>
            <person name="Peeters C."/>
        </authorList>
    </citation>
    <scope>NUCLEOTIDE SEQUENCE [LARGE SCALE GENOMIC DNA]</scope>
    <source>
        <strain evidence="9 10">LMG 7974</strain>
    </source>
</reference>
<feature type="transmembrane region" description="Helical" evidence="7">
    <location>
        <begin position="91"/>
        <end position="111"/>
    </location>
</feature>
<dbReference type="Pfam" id="PF03458">
    <property type="entry name" value="Gly_transporter"/>
    <property type="match status" value="2"/>
</dbReference>
<dbReference type="PANTHER" id="PTHR30506:SF3">
    <property type="entry name" value="UPF0126 INNER MEMBRANE PROTEIN YADS-RELATED"/>
    <property type="match status" value="1"/>
</dbReference>
<evidence type="ECO:0000256" key="4">
    <source>
        <dbReference type="ARBA" id="ARBA00022692"/>
    </source>
</evidence>
<evidence type="ECO:0000256" key="7">
    <source>
        <dbReference type="SAM" id="Phobius"/>
    </source>
</evidence>
<dbReference type="EMBL" id="CAJHOF010000013">
    <property type="protein sequence ID" value="CAD7289218.1"/>
    <property type="molecule type" value="Genomic_DNA"/>
</dbReference>